<proteinExistence type="predicted"/>
<evidence type="ECO:0000313" key="3">
    <source>
        <dbReference type="Proteomes" id="UP000499080"/>
    </source>
</evidence>
<accession>A0A4Y2F0T5</accession>
<dbReference type="OrthoDB" id="6433043at2759"/>
<dbReference type="Gene3D" id="3.30.420.10">
    <property type="entry name" value="Ribonuclease H-like superfamily/Ribonuclease H"/>
    <property type="match status" value="1"/>
</dbReference>
<name>A0A4Y2F0T5_ARAVE</name>
<organism evidence="2 3">
    <name type="scientific">Araneus ventricosus</name>
    <name type="common">Orbweaver spider</name>
    <name type="synonym">Epeira ventricosa</name>
    <dbReference type="NCBI Taxonomy" id="182803"/>
    <lineage>
        <taxon>Eukaryota</taxon>
        <taxon>Metazoa</taxon>
        <taxon>Ecdysozoa</taxon>
        <taxon>Arthropoda</taxon>
        <taxon>Chelicerata</taxon>
        <taxon>Arachnida</taxon>
        <taxon>Araneae</taxon>
        <taxon>Araneomorphae</taxon>
        <taxon>Entelegynae</taxon>
        <taxon>Araneoidea</taxon>
        <taxon>Araneidae</taxon>
        <taxon>Araneus</taxon>
    </lineage>
</organism>
<protein>
    <submittedName>
        <fullName evidence="2">SCAN domain-containing protein 3</fullName>
    </submittedName>
</protein>
<dbReference type="PANTHER" id="PTHR37984">
    <property type="entry name" value="PROTEIN CBG26694"/>
    <property type="match status" value="1"/>
</dbReference>
<reference evidence="2 3" key="1">
    <citation type="journal article" date="2019" name="Sci. Rep.">
        <title>Orb-weaving spider Araneus ventricosus genome elucidates the spidroin gene catalogue.</title>
        <authorList>
            <person name="Kono N."/>
            <person name="Nakamura H."/>
            <person name="Ohtoshi R."/>
            <person name="Moran D.A.P."/>
            <person name="Shinohara A."/>
            <person name="Yoshida Y."/>
            <person name="Fujiwara M."/>
            <person name="Mori M."/>
            <person name="Tomita M."/>
            <person name="Arakawa K."/>
        </authorList>
    </citation>
    <scope>NUCLEOTIDE SEQUENCE [LARGE SCALE GENOMIC DNA]</scope>
</reference>
<feature type="domain" description="Integrase catalytic" evidence="1">
    <location>
        <begin position="35"/>
        <end position="181"/>
    </location>
</feature>
<dbReference type="GO" id="GO:0003676">
    <property type="term" value="F:nucleic acid binding"/>
    <property type="evidence" value="ECO:0007669"/>
    <property type="project" value="InterPro"/>
</dbReference>
<gene>
    <name evidence="2" type="primary">ZBED9_5</name>
    <name evidence="2" type="ORF">AVEN_47033_1</name>
</gene>
<evidence type="ECO:0000313" key="2">
    <source>
        <dbReference type="EMBL" id="GBM33725.1"/>
    </source>
</evidence>
<dbReference type="InterPro" id="IPR050951">
    <property type="entry name" value="Retrovirus_Pol_polyprotein"/>
</dbReference>
<dbReference type="PROSITE" id="PS50994">
    <property type="entry name" value="INTEGRASE"/>
    <property type="match status" value="1"/>
</dbReference>
<keyword evidence="3" id="KW-1185">Reference proteome</keyword>
<dbReference type="AlphaFoldDB" id="A0A4Y2F0T5"/>
<dbReference type="Proteomes" id="UP000499080">
    <property type="component" value="Unassembled WGS sequence"/>
</dbReference>
<dbReference type="InterPro" id="IPR012337">
    <property type="entry name" value="RNaseH-like_sf"/>
</dbReference>
<dbReference type="InterPro" id="IPR036397">
    <property type="entry name" value="RNaseH_sf"/>
</dbReference>
<evidence type="ECO:0000259" key="1">
    <source>
        <dbReference type="PROSITE" id="PS50994"/>
    </source>
</evidence>
<dbReference type="SUPFAM" id="SSF53098">
    <property type="entry name" value="Ribonuclease H-like"/>
    <property type="match status" value="1"/>
</dbReference>
<dbReference type="PANTHER" id="PTHR37984:SF5">
    <property type="entry name" value="PROTEIN NYNRIN-LIKE"/>
    <property type="match status" value="1"/>
</dbReference>
<dbReference type="EMBL" id="BGPR01000740">
    <property type="protein sequence ID" value="GBM33725.1"/>
    <property type="molecule type" value="Genomic_DNA"/>
</dbReference>
<comment type="caution">
    <text evidence="2">The sequence shown here is derived from an EMBL/GenBank/DDBJ whole genome shotgun (WGS) entry which is preliminary data.</text>
</comment>
<sequence length="181" mass="20997">MRYQEFSAFYLGNVHISGFRIIKVQKFVSLISFPYTFPPPSTISQHFNSRCQVDLIDYQIQPDGKFKFLLIYQDHLKKFAVLKPLTSNRSDEVPYNLLDIFLLFGAASILHSDNRRDFCNKILKSVTQSRSEIKMINGKPRHSQSQGSVERANQEIENMLTTWMMKTKLTSGVKAQDFYNS</sequence>
<dbReference type="GO" id="GO:0015074">
    <property type="term" value="P:DNA integration"/>
    <property type="evidence" value="ECO:0007669"/>
    <property type="project" value="InterPro"/>
</dbReference>
<dbReference type="InterPro" id="IPR001584">
    <property type="entry name" value="Integrase_cat-core"/>
</dbReference>